<feature type="compositionally biased region" description="Pro residues" evidence="1">
    <location>
        <begin position="241"/>
        <end position="254"/>
    </location>
</feature>
<sequence length="709" mass="79219">MRGIDDCSQFARSLFAVSIPSLRRRADEADRMPRTELENILALVRCSPRLVCAAPSAPILRRFEPTLSADESVASVSLIHTIQRTAAGRKSSEQFAEHGELSSTRRSSPALLQRQERHRAGLLLLQRRPPLSSPRSTRSRRLSSLTTLFSPDLLRGETQSSVPLVSFSRIESTLSHPISFPKTHRVIVSLDSLIPLFASNQIFPSLDRTSLVPLPKPDQPLQPLRHNEGQLRCVEPSLQGVPPPCPHSPSPFSPSPRRKPHSPASPSCTFLLHLPMREAVKMEMSVMIKRMSQYAEKTRSRGEVERACELSSQDRHSRHWEGRVSRFRSHTCLALSPPQHCHQAGSRDRPTASATYRRGGQVECDQNVGRCGLRRDGVQRRASVVVHPFVPRQHTRFARKPDHTHKEETTENATDEGSTLLPVQRDGRSQVRVATPQTDTHPSPSVSTQATHSTSSQHAENVPDSPRDQSQRALDISSPSLLAASLHLHPRRRSLSKTHPPFSDSVPSEAEEGQATDLTTQLQDEEDGENFDAMDEFRQFSLQKSFGGRGSEWGGASNGGRGGHLTNLFACFPLHPSHADAQKTNDMAFPPSTRLKMHKEVNLVSAAVRVHDHRPPSEGRHGHLRRHNPIRSVSPLRSSPYHLRCLLLSLRRALVYSVLTSARLSIHPLTSLNQIARSRSVWNSRSKIIVLFVTRLAREKETNMTIYSR</sequence>
<evidence type="ECO:0000313" key="3">
    <source>
        <dbReference type="Proteomes" id="UP001281761"/>
    </source>
</evidence>
<organism evidence="2 3">
    <name type="scientific">Blattamonas nauphoetae</name>
    <dbReference type="NCBI Taxonomy" id="2049346"/>
    <lineage>
        <taxon>Eukaryota</taxon>
        <taxon>Metamonada</taxon>
        <taxon>Preaxostyla</taxon>
        <taxon>Oxymonadida</taxon>
        <taxon>Blattamonas</taxon>
    </lineage>
</organism>
<keyword evidence="3" id="KW-1185">Reference proteome</keyword>
<dbReference type="Proteomes" id="UP001281761">
    <property type="component" value="Unassembled WGS sequence"/>
</dbReference>
<name>A0ABQ9WPM2_9EUKA</name>
<feature type="region of interest" description="Disordered" evidence="1">
    <location>
        <begin position="89"/>
        <end position="111"/>
    </location>
</feature>
<feature type="region of interest" description="Disordered" evidence="1">
    <location>
        <begin position="123"/>
        <end position="142"/>
    </location>
</feature>
<comment type="caution">
    <text evidence="2">The sequence shown here is derived from an EMBL/GenBank/DDBJ whole genome shotgun (WGS) entry which is preliminary data.</text>
</comment>
<feature type="region of interest" description="Disordered" evidence="1">
    <location>
        <begin position="490"/>
        <end position="516"/>
    </location>
</feature>
<gene>
    <name evidence="2" type="ORF">BLNAU_23640</name>
</gene>
<dbReference type="EMBL" id="JARBJD010000500">
    <property type="protein sequence ID" value="KAK2941436.1"/>
    <property type="molecule type" value="Genomic_DNA"/>
</dbReference>
<evidence type="ECO:0000313" key="2">
    <source>
        <dbReference type="EMBL" id="KAK2941436.1"/>
    </source>
</evidence>
<feature type="region of interest" description="Disordered" evidence="1">
    <location>
        <begin position="337"/>
        <end position="360"/>
    </location>
</feature>
<feature type="region of interest" description="Disordered" evidence="1">
    <location>
        <begin position="386"/>
        <end position="473"/>
    </location>
</feature>
<accession>A0ABQ9WPM2</accession>
<protein>
    <submittedName>
        <fullName evidence="2">Uncharacterized protein</fullName>
    </submittedName>
</protein>
<proteinExistence type="predicted"/>
<evidence type="ECO:0000256" key="1">
    <source>
        <dbReference type="SAM" id="MobiDB-lite"/>
    </source>
</evidence>
<feature type="compositionally biased region" description="Polar residues" evidence="1">
    <location>
        <begin position="435"/>
        <end position="446"/>
    </location>
</feature>
<feature type="compositionally biased region" description="Low complexity" evidence="1">
    <location>
        <begin position="447"/>
        <end position="459"/>
    </location>
</feature>
<feature type="region of interest" description="Disordered" evidence="1">
    <location>
        <begin position="235"/>
        <end position="266"/>
    </location>
</feature>
<reference evidence="2 3" key="1">
    <citation type="journal article" date="2022" name="bioRxiv">
        <title>Genomics of Preaxostyla Flagellates Illuminates Evolutionary Transitions and the Path Towards Mitochondrial Loss.</title>
        <authorList>
            <person name="Novak L.V.F."/>
            <person name="Treitli S.C."/>
            <person name="Pyrih J."/>
            <person name="Halakuc P."/>
            <person name="Pipaliya S.V."/>
            <person name="Vacek V."/>
            <person name="Brzon O."/>
            <person name="Soukal P."/>
            <person name="Eme L."/>
            <person name="Dacks J.B."/>
            <person name="Karnkowska A."/>
            <person name="Elias M."/>
            <person name="Hampl V."/>
        </authorList>
    </citation>
    <scope>NUCLEOTIDE SEQUENCE [LARGE SCALE GENOMIC DNA]</scope>
    <source>
        <strain evidence="2">NAU3</strain>
        <tissue evidence="2">Gut</tissue>
    </source>
</reference>
<feature type="compositionally biased region" description="Basic and acidic residues" evidence="1">
    <location>
        <begin position="399"/>
        <end position="409"/>
    </location>
</feature>
<feature type="compositionally biased region" description="Basic and acidic residues" evidence="1">
    <location>
        <begin position="90"/>
        <end position="100"/>
    </location>
</feature>